<evidence type="ECO:0000313" key="8">
    <source>
        <dbReference type="EMBL" id="MPY67103.1"/>
    </source>
</evidence>
<evidence type="ECO:0000313" key="9">
    <source>
        <dbReference type="Proteomes" id="UP000484842"/>
    </source>
</evidence>
<sequence>MRGAGFNLLLGLVWALFLGEVSLRSLTLGWLIGFLILALFRRALGATPYIRTVTGTATLILFFSAELVRANVHMALMALQPRPRLNPMIVEVPLRLTGDLPLTLLASLTGLLPGTVALAFSPDRASIYVHALGMDSAHAARQSVRQMERHLLRVVGG</sequence>
<dbReference type="RefSeq" id="WP_322618729.1">
    <property type="nucleotide sequence ID" value="NZ_WBSL01000004.1"/>
</dbReference>
<keyword evidence="4 7" id="KW-0812">Transmembrane</keyword>
<dbReference type="Pfam" id="PF01899">
    <property type="entry name" value="MNHE"/>
    <property type="match status" value="1"/>
</dbReference>
<evidence type="ECO:0000256" key="6">
    <source>
        <dbReference type="ARBA" id="ARBA00023136"/>
    </source>
</evidence>
<dbReference type="InterPro" id="IPR002758">
    <property type="entry name" value="Cation_antiport_E"/>
</dbReference>
<name>A0A7X1NWI1_9DEIO</name>
<evidence type="ECO:0000256" key="2">
    <source>
        <dbReference type="ARBA" id="ARBA00006228"/>
    </source>
</evidence>
<accession>A0A7X1NWI1</accession>
<evidence type="ECO:0000256" key="4">
    <source>
        <dbReference type="ARBA" id="ARBA00022692"/>
    </source>
</evidence>
<evidence type="ECO:0000256" key="3">
    <source>
        <dbReference type="ARBA" id="ARBA00022475"/>
    </source>
</evidence>
<keyword evidence="3" id="KW-1003">Cell membrane</keyword>
<dbReference type="PANTHER" id="PTHR34584">
    <property type="entry name" value="NA(+)/H(+) ANTIPORTER SUBUNIT E1"/>
    <property type="match status" value="1"/>
</dbReference>
<evidence type="ECO:0000256" key="7">
    <source>
        <dbReference type="SAM" id="Phobius"/>
    </source>
</evidence>
<keyword evidence="6 7" id="KW-0472">Membrane</keyword>
<reference evidence="8 9" key="1">
    <citation type="submission" date="2019-10" db="EMBL/GenBank/DDBJ databases">
        <title>Deinococcus sp. isolated from soil.</title>
        <authorList>
            <person name="Li Y."/>
            <person name="Wang J."/>
        </authorList>
    </citation>
    <scope>NUCLEOTIDE SEQUENCE [LARGE SCALE GENOMIC DNA]</scope>
    <source>
        <strain evidence="8 9">SDU3-2</strain>
    </source>
</reference>
<feature type="transmembrane region" description="Helical" evidence="7">
    <location>
        <begin position="56"/>
        <end position="80"/>
    </location>
</feature>
<proteinExistence type="inferred from homology"/>
<dbReference type="PANTHER" id="PTHR34584:SF1">
    <property type="entry name" value="NA(+)_H(+) ANTIPORTER SUBUNIT E1"/>
    <property type="match status" value="1"/>
</dbReference>
<dbReference type="GO" id="GO:0005886">
    <property type="term" value="C:plasma membrane"/>
    <property type="evidence" value="ECO:0007669"/>
    <property type="project" value="UniProtKB-SubCell"/>
</dbReference>
<keyword evidence="5 7" id="KW-1133">Transmembrane helix</keyword>
<dbReference type="PIRSF" id="PIRSF019239">
    <property type="entry name" value="MrpE"/>
    <property type="match status" value="1"/>
</dbReference>
<gene>
    <name evidence="8" type="ORF">F8S09_10430</name>
</gene>
<organism evidence="8 9">
    <name type="scientific">Deinococcus terrestris</name>
    <dbReference type="NCBI Taxonomy" id="2651870"/>
    <lineage>
        <taxon>Bacteria</taxon>
        <taxon>Thermotogati</taxon>
        <taxon>Deinococcota</taxon>
        <taxon>Deinococci</taxon>
        <taxon>Deinococcales</taxon>
        <taxon>Deinococcaceae</taxon>
        <taxon>Deinococcus</taxon>
    </lineage>
</organism>
<dbReference type="EMBL" id="WBSL01000004">
    <property type="protein sequence ID" value="MPY67103.1"/>
    <property type="molecule type" value="Genomic_DNA"/>
</dbReference>
<comment type="subcellular location">
    <subcellularLocation>
        <location evidence="1">Cell membrane</location>
        <topology evidence="1">Multi-pass membrane protein</topology>
    </subcellularLocation>
</comment>
<evidence type="ECO:0000256" key="5">
    <source>
        <dbReference type="ARBA" id="ARBA00022989"/>
    </source>
</evidence>
<evidence type="ECO:0000256" key="1">
    <source>
        <dbReference type="ARBA" id="ARBA00004651"/>
    </source>
</evidence>
<comment type="caution">
    <text evidence="8">The sequence shown here is derived from an EMBL/GenBank/DDBJ whole genome shotgun (WGS) entry which is preliminary data.</text>
</comment>
<dbReference type="AlphaFoldDB" id="A0A7X1NWI1"/>
<comment type="similarity">
    <text evidence="2">Belongs to the CPA3 antiporters (TC 2.A.63) subunit E family.</text>
</comment>
<dbReference type="Proteomes" id="UP000484842">
    <property type="component" value="Unassembled WGS sequence"/>
</dbReference>
<keyword evidence="9" id="KW-1185">Reference proteome</keyword>
<protein>
    <submittedName>
        <fullName evidence="8">Na+/H+ antiporter subunit E</fullName>
    </submittedName>
</protein>
<dbReference type="GO" id="GO:0008324">
    <property type="term" value="F:monoatomic cation transmembrane transporter activity"/>
    <property type="evidence" value="ECO:0007669"/>
    <property type="project" value="InterPro"/>
</dbReference>